<dbReference type="SUPFAM" id="SSF49464">
    <property type="entry name" value="Carboxypeptidase regulatory domain-like"/>
    <property type="match status" value="1"/>
</dbReference>
<feature type="domain" description="TonB-dependent receptor plug" evidence="8">
    <location>
        <begin position="120"/>
        <end position="226"/>
    </location>
</feature>
<dbReference type="InterPro" id="IPR037066">
    <property type="entry name" value="Plug_dom_sf"/>
</dbReference>
<dbReference type="Pfam" id="PF07715">
    <property type="entry name" value="Plug"/>
    <property type="match status" value="1"/>
</dbReference>
<evidence type="ECO:0000259" key="8">
    <source>
        <dbReference type="Pfam" id="PF07715"/>
    </source>
</evidence>
<evidence type="ECO:0000256" key="1">
    <source>
        <dbReference type="ARBA" id="ARBA00004571"/>
    </source>
</evidence>
<evidence type="ECO:0000313" key="9">
    <source>
        <dbReference type="EMBL" id="SMC60364.1"/>
    </source>
</evidence>
<dbReference type="Gene3D" id="2.40.170.20">
    <property type="entry name" value="TonB-dependent receptor, beta-barrel domain"/>
    <property type="match status" value="1"/>
</dbReference>
<evidence type="ECO:0000256" key="2">
    <source>
        <dbReference type="ARBA" id="ARBA00022448"/>
    </source>
</evidence>
<reference evidence="9 10" key="1">
    <citation type="submission" date="2017-04" db="EMBL/GenBank/DDBJ databases">
        <authorList>
            <person name="Afonso C.L."/>
            <person name="Miller P.J."/>
            <person name="Scott M.A."/>
            <person name="Spackman E."/>
            <person name="Goraichik I."/>
            <person name="Dimitrov K.M."/>
            <person name="Suarez D.L."/>
            <person name="Swayne D.E."/>
        </authorList>
    </citation>
    <scope>NUCLEOTIDE SEQUENCE [LARGE SCALE GENOMIC DNA]</scope>
    <source>
        <strain evidence="9 10">DSM 19625</strain>
    </source>
</reference>
<dbReference type="Proteomes" id="UP000192678">
    <property type="component" value="Unassembled WGS sequence"/>
</dbReference>
<dbReference type="InterPro" id="IPR039426">
    <property type="entry name" value="TonB-dep_rcpt-like"/>
</dbReference>
<evidence type="ECO:0000256" key="5">
    <source>
        <dbReference type="ARBA" id="ARBA00023136"/>
    </source>
</evidence>
<dbReference type="InterPro" id="IPR023997">
    <property type="entry name" value="TonB-dep_OMP_SusC/RagA_CS"/>
</dbReference>
<dbReference type="SUPFAM" id="SSF56935">
    <property type="entry name" value="Porins"/>
    <property type="match status" value="1"/>
</dbReference>
<sequence length="1066" mass="119184">MAALCLNFKAEAQSQNTPPPLKNQAISGKVISATTGEALPGAVIKVTTTNHTVISNDKGEFILTLGNGTYNLSIYYLSYKTKNISIQIPLKESLIIALDTDDKNLKEVEIVSTGYQNIPKERATGSFTTIDNELLNRRVGTNILDRLDGVTSALIFNKSKTQNTQSDLNIRGRSTIFGEDKPLIILDNFPYEGEITNINPNDIKNINILKDAAAASIWGTRAGNGVIVITTYKGSYQSKLETGINTNLTIGAKPDLYQPSWFSSSQYIDIEQYLFNQGAYTSTISNGYTPISAAIVIMDAHAKNKISRADSLKQIDALKNYDIRRDMLKYLYRPSTNQQYSFYVKGGSNQNKYFISAGYDRNLASRITNSYNRYTLNANNSFTLLNNKLEINAGIILSSSSSRTINQGYSSPASPYERLANEQGNALAVQRGLRLSYVDMAAETNLLDWYYKPLEENKANSHTKLTSYILNAGLNYSIIKNLKLALLYQHQTQLNVQNDNYNADSHYARDIVNRYSVIDHTTGSVQRPIPQGGIVNDSRSQYESNFARFQINYDKSIGNHHNISAIAGMEVRNNYTTYINQRFYGFNEETFTNANSAIDFTKDYTILYSGNTGRIDAGQGSGYMLDRYLSYFVNTSYELHSKYILSLSARKDESNLFGVKPNQRGIPLWSAGLLWNINKEPFYKLSWLPHLKLRGSYGYTGNVSKNLTALLTASAGPNNRYGSAYYTITNPPNPSLKWERIKIINAGLDFATINNRLSGSIDPYIKYGIDLFGESPLAPQAGVATFKGNTANTLTKGLDLLLNSNNLNGPLKWTTNLTFSINKDKVTSYNVANGLNTSVISSPYNSPLAGNPFFSIYAYKWAGLDNKGDPQVMLDGKPSKDYSLIFNSSERSNIRYIGSSVPTKYGNIRNSFAYKSIEISLNIVYRLGYFFRRASLDNTTLYSTGGYKNAIDYDKRWRNPGDEKITNVPALLYPAIGQRDNTYMYSDILVEKADNIRLQDIRLNWNLNGIKNISKYFSKLQVYGYINNLGYLWKANKLGLDPDVPRPDISNVSTPRTIAIGIKADL</sequence>
<dbReference type="Pfam" id="PF13715">
    <property type="entry name" value="CarbopepD_reg_2"/>
    <property type="match status" value="1"/>
</dbReference>
<evidence type="ECO:0000313" key="10">
    <source>
        <dbReference type="Proteomes" id="UP000192678"/>
    </source>
</evidence>
<comment type="subcellular location">
    <subcellularLocation>
        <location evidence="1 7">Cell outer membrane</location>
        <topology evidence="1 7">Multi-pass membrane protein</topology>
    </subcellularLocation>
</comment>
<keyword evidence="3 7" id="KW-1134">Transmembrane beta strand</keyword>
<evidence type="ECO:0000256" key="3">
    <source>
        <dbReference type="ARBA" id="ARBA00022452"/>
    </source>
</evidence>
<dbReference type="InterPro" id="IPR012910">
    <property type="entry name" value="Plug_dom"/>
</dbReference>
<gene>
    <name evidence="9" type="ORF">SAMN04488101_101639</name>
</gene>
<keyword evidence="6 7" id="KW-0998">Cell outer membrane</keyword>
<dbReference type="AlphaFoldDB" id="A0A1W2AIB4"/>
<dbReference type="Gene3D" id="2.170.130.10">
    <property type="entry name" value="TonB-dependent receptor, plug domain"/>
    <property type="match status" value="1"/>
</dbReference>
<keyword evidence="2 7" id="KW-0813">Transport</keyword>
<evidence type="ECO:0000256" key="7">
    <source>
        <dbReference type="PROSITE-ProRule" id="PRU01360"/>
    </source>
</evidence>
<dbReference type="STRING" id="475255.SAMN04488101_101639"/>
<dbReference type="EMBL" id="FWYB01000001">
    <property type="protein sequence ID" value="SMC60364.1"/>
    <property type="molecule type" value="Genomic_DNA"/>
</dbReference>
<evidence type="ECO:0000256" key="6">
    <source>
        <dbReference type="ARBA" id="ARBA00023237"/>
    </source>
</evidence>
<dbReference type="PROSITE" id="PS52016">
    <property type="entry name" value="TONB_DEPENDENT_REC_3"/>
    <property type="match status" value="1"/>
</dbReference>
<dbReference type="NCBIfam" id="TIGR04056">
    <property type="entry name" value="OMP_RagA_SusC"/>
    <property type="match status" value="1"/>
</dbReference>
<dbReference type="Gene3D" id="2.60.40.1120">
    <property type="entry name" value="Carboxypeptidase-like, regulatory domain"/>
    <property type="match status" value="1"/>
</dbReference>
<dbReference type="InterPro" id="IPR023996">
    <property type="entry name" value="TonB-dep_OMP_SusC/RagA"/>
</dbReference>
<organism evidence="9 10">
    <name type="scientific">Pedobacter nyackensis</name>
    <dbReference type="NCBI Taxonomy" id="475255"/>
    <lineage>
        <taxon>Bacteria</taxon>
        <taxon>Pseudomonadati</taxon>
        <taxon>Bacteroidota</taxon>
        <taxon>Sphingobacteriia</taxon>
        <taxon>Sphingobacteriales</taxon>
        <taxon>Sphingobacteriaceae</taxon>
        <taxon>Pedobacter</taxon>
    </lineage>
</organism>
<dbReference type="GO" id="GO:0009279">
    <property type="term" value="C:cell outer membrane"/>
    <property type="evidence" value="ECO:0007669"/>
    <property type="project" value="UniProtKB-SubCell"/>
</dbReference>
<dbReference type="InterPro" id="IPR008969">
    <property type="entry name" value="CarboxyPept-like_regulatory"/>
</dbReference>
<protein>
    <submittedName>
        <fullName evidence="9">TonB-linked outer membrane protein, SusC/RagA family</fullName>
    </submittedName>
</protein>
<comment type="similarity">
    <text evidence="7">Belongs to the TonB-dependent receptor family.</text>
</comment>
<evidence type="ECO:0000256" key="4">
    <source>
        <dbReference type="ARBA" id="ARBA00022692"/>
    </source>
</evidence>
<keyword evidence="4 7" id="KW-0812">Transmembrane</keyword>
<keyword evidence="10" id="KW-1185">Reference proteome</keyword>
<keyword evidence="5 7" id="KW-0472">Membrane</keyword>
<dbReference type="NCBIfam" id="TIGR04057">
    <property type="entry name" value="SusC_RagA_signa"/>
    <property type="match status" value="1"/>
</dbReference>
<name>A0A1W2AIB4_9SPHI</name>
<proteinExistence type="inferred from homology"/>
<accession>A0A1W2AIB4</accession>
<dbReference type="InterPro" id="IPR036942">
    <property type="entry name" value="Beta-barrel_TonB_sf"/>
</dbReference>